<protein>
    <submittedName>
        <fullName evidence="2">Cell division protein FtsK</fullName>
    </submittedName>
</protein>
<keyword evidence="2" id="KW-0131">Cell cycle</keyword>
<evidence type="ECO:0000313" key="3">
    <source>
        <dbReference type="Proteomes" id="UP001596310"/>
    </source>
</evidence>
<organism evidence="2 3">
    <name type="scientific">Lapidilactobacillus achengensis</name>
    <dbReference type="NCBI Taxonomy" id="2486000"/>
    <lineage>
        <taxon>Bacteria</taxon>
        <taxon>Bacillati</taxon>
        <taxon>Bacillota</taxon>
        <taxon>Bacilli</taxon>
        <taxon>Lactobacillales</taxon>
        <taxon>Lactobacillaceae</taxon>
        <taxon>Lapidilactobacillus</taxon>
    </lineage>
</organism>
<comment type="caution">
    <text evidence="2">The sequence shown here is derived from an EMBL/GenBank/DDBJ whole genome shotgun (WGS) entry which is preliminary data.</text>
</comment>
<feature type="transmembrane region" description="Helical" evidence="1">
    <location>
        <begin position="60"/>
        <end position="78"/>
    </location>
</feature>
<keyword evidence="1" id="KW-0812">Transmembrane</keyword>
<dbReference type="GO" id="GO:0051301">
    <property type="term" value="P:cell division"/>
    <property type="evidence" value="ECO:0007669"/>
    <property type="project" value="UniProtKB-KW"/>
</dbReference>
<sequence length="447" mass="51139">MRKYRRINRSKDSSHQSYQIFLVAFGLFSLLTGFIFFIFINCQNSRFFSSLIGLFRNITILFAVISLVLLLISVITFFHRELVTTLDIPLMSNKAKNLSRKIKRLFNDKQISDVLKLSNSTRFGDEFPLVYVWVSDDCNYGYIAIENIATYDRMDRDKYEQKISGILSGKYKRFAVTSSELTTNDSYMLFHFEDTLTSFKLIINEKEDTLSGYISKDPHAILLSKDLVWHAEMTPHLSVIARTRAGKSVLCGRYMARLMQLQGWIVEYNSAKFDRYVKEFSGKSNTLEIVERAEYWCEVMLERLNKINDAGQEKYLDLPDLVDIGLFFDEIGNLNAALELDKSLKKRWEVSINKLTATGGAAGIHVIAISQFATKEAFLPSLARVNCSDAVIMLAGAADSADERRFLMAGFADLPKRNYKVGQGVARIITSGKKWETPHFFEAPWFI</sequence>
<evidence type="ECO:0000256" key="1">
    <source>
        <dbReference type="SAM" id="Phobius"/>
    </source>
</evidence>
<keyword evidence="1" id="KW-1133">Transmembrane helix</keyword>
<dbReference type="EMBL" id="JBHSSM010000038">
    <property type="protein sequence ID" value="MFC6316419.1"/>
    <property type="molecule type" value="Genomic_DNA"/>
</dbReference>
<proteinExistence type="predicted"/>
<dbReference type="InterPro" id="IPR027417">
    <property type="entry name" value="P-loop_NTPase"/>
</dbReference>
<dbReference type="Gene3D" id="3.40.50.300">
    <property type="entry name" value="P-loop containing nucleotide triphosphate hydrolases"/>
    <property type="match status" value="1"/>
</dbReference>
<dbReference type="SUPFAM" id="SSF52540">
    <property type="entry name" value="P-loop containing nucleoside triphosphate hydrolases"/>
    <property type="match status" value="1"/>
</dbReference>
<keyword evidence="1" id="KW-0472">Membrane</keyword>
<dbReference type="RefSeq" id="WP_225422189.1">
    <property type="nucleotide sequence ID" value="NZ_JBHSSM010000038.1"/>
</dbReference>
<gene>
    <name evidence="2" type="ORF">ACFQHW_12695</name>
</gene>
<keyword evidence="2" id="KW-0132">Cell division</keyword>
<evidence type="ECO:0000313" key="2">
    <source>
        <dbReference type="EMBL" id="MFC6316419.1"/>
    </source>
</evidence>
<reference evidence="3" key="1">
    <citation type="journal article" date="2019" name="Int. J. Syst. Evol. Microbiol.">
        <title>The Global Catalogue of Microorganisms (GCM) 10K type strain sequencing project: providing services to taxonomists for standard genome sequencing and annotation.</title>
        <authorList>
            <consortium name="The Broad Institute Genomics Platform"/>
            <consortium name="The Broad Institute Genome Sequencing Center for Infectious Disease"/>
            <person name="Wu L."/>
            <person name="Ma J."/>
        </authorList>
    </citation>
    <scope>NUCLEOTIDE SEQUENCE [LARGE SCALE GENOMIC DNA]</scope>
    <source>
        <strain evidence="3">CCM 8897</strain>
    </source>
</reference>
<keyword evidence="3" id="KW-1185">Reference proteome</keyword>
<feature type="transmembrane region" description="Helical" evidence="1">
    <location>
        <begin position="20"/>
        <end position="40"/>
    </location>
</feature>
<name>A0ABW1UR42_9LACO</name>
<dbReference type="Proteomes" id="UP001596310">
    <property type="component" value="Unassembled WGS sequence"/>
</dbReference>
<accession>A0ABW1UR42</accession>